<dbReference type="InterPro" id="IPR002018">
    <property type="entry name" value="CarbesteraseB"/>
</dbReference>
<dbReference type="InterPro" id="IPR019826">
    <property type="entry name" value="Carboxylesterase_B_AS"/>
</dbReference>
<dbReference type="EC" id="3.1.1.-" evidence="3"/>
<evidence type="ECO:0000256" key="2">
    <source>
        <dbReference type="ARBA" id="ARBA00022801"/>
    </source>
</evidence>
<feature type="compositionally biased region" description="Low complexity" evidence="4">
    <location>
        <begin position="121"/>
        <end position="133"/>
    </location>
</feature>
<feature type="domain" description="Carboxylesterase type B" evidence="5">
    <location>
        <begin position="86"/>
        <end position="247"/>
    </location>
</feature>
<feature type="compositionally biased region" description="Basic and acidic residues" evidence="4">
    <location>
        <begin position="64"/>
        <end position="74"/>
    </location>
</feature>
<evidence type="ECO:0000256" key="3">
    <source>
        <dbReference type="RuleBase" id="RU361235"/>
    </source>
</evidence>
<accession>A0ABP0IUD3</accession>
<evidence type="ECO:0000313" key="6">
    <source>
        <dbReference type="EMBL" id="CAK9005697.1"/>
    </source>
</evidence>
<comment type="caution">
    <text evidence="6">The sequence shown here is derived from an EMBL/GenBank/DDBJ whole genome shotgun (WGS) entry which is preliminary data.</text>
</comment>
<name>A0ABP0IUD3_9DINO</name>
<keyword evidence="7" id="KW-1185">Reference proteome</keyword>
<proteinExistence type="inferred from homology"/>
<evidence type="ECO:0000259" key="5">
    <source>
        <dbReference type="Pfam" id="PF00135"/>
    </source>
</evidence>
<feature type="region of interest" description="Disordered" evidence="4">
    <location>
        <begin position="121"/>
        <end position="160"/>
    </location>
</feature>
<feature type="chain" id="PRO_5044976249" description="Carboxylic ester hydrolase" evidence="3">
    <location>
        <begin position="25"/>
        <end position="683"/>
    </location>
</feature>
<reference evidence="6 7" key="1">
    <citation type="submission" date="2024-02" db="EMBL/GenBank/DDBJ databases">
        <authorList>
            <person name="Chen Y."/>
            <person name="Shah S."/>
            <person name="Dougan E. K."/>
            <person name="Thang M."/>
            <person name="Chan C."/>
        </authorList>
    </citation>
    <scope>NUCLEOTIDE SEQUENCE [LARGE SCALE GENOMIC DNA]</scope>
</reference>
<dbReference type="Proteomes" id="UP001642484">
    <property type="component" value="Unassembled WGS sequence"/>
</dbReference>
<dbReference type="PANTHER" id="PTHR11559">
    <property type="entry name" value="CARBOXYLESTERASE"/>
    <property type="match status" value="1"/>
</dbReference>
<feature type="signal peptide" evidence="3">
    <location>
        <begin position="1"/>
        <end position="24"/>
    </location>
</feature>
<dbReference type="PROSITE" id="PS00122">
    <property type="entry name" value="CARBOXYLESTERASE_B_1"/>
    <property type="match status" value="1"/>
</dbReference>
<organism evidence="6 7">
    <name type="scientific">Durusdinium trenchii</name>
    <dbReference type="NCBI Taxonomy" id="1381693"/>
    <lineage>
        <taxon>Eukaryota</taxon>
        <taxon>Sar</taxon>
        <taxon>Alveolata</taxon>
        <taxon>Dinophyceae</taxon>
        <taxon>Suessiales</taxon>
        <taxon>Symbiodiniaceae</taxon>
        <taxon>Durusdinium</taxon>
    </lineage>
</organism>
<comment type="similarity">
    <text evidence="1 3">Belongs to the type-B carboxylesterase/lipase family.</text>
</comment>
<evidence type="ECO:0000313" key="7">
    <source>
        <dbReference type="Proteomes" id="UP001642484"/>
    </source>
</evidence>
<dbReference type="Gene3D" id="3.40.50.1820">
    <property type="entry name" value="alpha/beta hydrolase"/>
    <property type="match status" value="1"/>
</dbReference>
<protein>
    <recommendedName>
        <fullName evidence="3">Carboxylic ester hydrolase</fullName>
        <ecNumber evidence="3">3.1.1.-</ecNumber>
    </recommendedName>
</protein>
<feature type="compositionally biased region" description="Basic and acidic residues" evidence="4">
    <location>
        <begin position="255"/>
        <end position="267"/>
    </location>
</feature>
<feature type="compositionally biased region" description="Polar residues" evidence="4">
    <location>
        <begin position="75"/>
        <end position="85"/>
    </location>
</feature>
<dbReference type="Pfam" id="PF00135">
    <property type="entry name" value="COesterase"/>
    <property type="match status" value="2"/>
</dbReference>
<feature type="region of interest" description="Disordered" evidence="4">
    <location>
        <begin position="250"/>
        <end position="270"/>
    </location>
</feature>
<keyword evidence="3" id="KW-0732">Signal</keyword>
<dbReference type="EMBL" id="CAXAMN010003670">
    <property type="protein sequence ID" value="CAK9005697.1"/>
    <property type="molecule type" value="Genomic_DNA"/>
</dbReference>
<dbReference type="InterPro" id="IPR029058">
    <property type="entry name" value="AB_hydrolase_fold"/>
</dbReference>
<keyword evidence="2 3" id="KW-0378">Hydrolase</keyword>
<dbReference type="SUPFAM" id="SSF53474">
    <property type="entry name" value="alpha/beta-Hydrolases"/>
    <property type="match status" value="1"/>
</dbReference>
<dbReference type="InterPro" id="IPR050309">
    <property type="entry name" value="Type-B_Carboxylest/Lipase"/>
</dbReference>
<sequence>MARKAKRALCARTVSLAFFTFLLAQQNGEVFSRFSAMDLGDGPRRDRVDGYGGGNQKVKPVERTTRTMCEKGESSGKTGSAEEPQQSVVCLKQGKYQGAIHEGVASFLGIPYAACEQRWTPAKAPKPSTASPSVSRRLVRCPQPGPPGRGPQGEEVLDDEEEGPFQLNIWTPLKAVQPTSDGDGHTTPLEDRKSLCPVLVYIHGGGGKSHSAHSVHESGHQLAAQQGLCCVNINYRLGILGFLAHPDLSAEDAEREEHEEHGEDSDRLSGSGNYAILDQIAALRWIQQNIAAFGGDPGKVTLWGLSSGAQYVCNLLVSPAAEDLFHRAVVQSCTDLNNVRQVHGSCKVWLGKTAEDWGQAVCKEITGIEGAGQLSAMRSTKVEEILQKTFCEAAADCYEPAINRARNAVKPMSSMEALMGGHFHRVPVLLGVTEHDGLGKCELEQTFLHDVRSRADFKELLQEEFGDKAEEVFSHYWSSLPDLSEAHAVHKSLSLLSNDLWYFAGTYCMAEMTALHGRNDVFLYCFAGSKRSSHGSDIRFWRGTGGSGSKRLSSIMASYLGNFAHYGDPNDPNRAELLPEWKAFSAETPQWMFLAADPAMQKMQKIEESALCWYKLIAREYFSKRIMQKVDADAVQSDKKLLQGACKRSCTGEKAQLNASTDHVDQLELGLLMQSALTKAPSL</sequence>
<feature type="region of interest" description="Disordered" evidence="4">
    <location>
        <begin position="64"/>
        <end position="85"/>
    </location>
</feature>
<evidence type="ECO:0000256" key="4">
    <source>
        <dbReference type="SAM" id="MobiDB-lite"/>
    </source>
</evidence>
<evidence type="ECO:0000256" key="1">
    <source>
        <dbReference type="ARBA" id="ARBA00005964"/>
    </source>
</evidence>
<feature type="domain" description="Carboxylesterase type B" evidence="5">
    <location>
        <begin position="270"/>
        <end position="604"/>
    </location>
</feature>
<gene>
    <name evidence="6" type="ORF">CCMP2556_LOCUS8166</name>
</gene>